<dbReference type="KEGG" id="crz:D1345_07525"/>
<accession>A0AAD0RQP2</accession>
<evidence type="ECO:0000313" key="1">
    <source>
        <dbReference type="EMBL" id="AXT46038.1"/>
    </source>
</evidence>
<dbReference type="Gene3D" id="3.30.70.1520">
    <property type="entry name" value="Heterotetrameric sarcosine oxidase"/>
    <property type="match status" value="1"/>
</dbReference>
<dbReference type="RefSeq" id="WP_107732010.1">
    <property type="nucleotide sequence ID" value="NZ_CP031968.1"/>
</dbReference>
<dbReference type="EMBL" id="CP031968">
    <property type="protein sequence ID" value="AXT46038.1"/>
    <property type="molecule type" value="Genomic_DNA"/>
</dbReference>
<sequence length="233" mass="25317">MPESAFKPWLESPLHRFALRDEAEPRRADSRVWGNEAPNLGYALLRGDGAEAGFLELTARITGLEPPRRPKALSQGEGGALLWLSPDEWLLISSRQRLAGWLPALERGFAERRVFAQALDVSGGFTAVYLCGEPHLAVLRHLGAYDFEALRAGQCVGTLLGKAAVQVLRLDGDGVFVVCRRSFADYVWLLLRRAARPYGFAVCELPADAGHPLWAQLAQAAPAAALAGSVYGL</sequence>
<dbReference type="AlphaFoldDB" id="A0AAD0RQP2"/>
<reference evidence="1 2" key="1">
    <citation type="submission" date="2018-08" db="EMBL/GenBank/DDBJ databases">
        <title>Complete genome sequence of JP2-74.</title>
        <authorList>
            <person name="Wu L."/>
        </authorList>
    </citation>
    <scope>NUCLEOTIDE SEQUENCE [LARGE SCALE GENOMIC DNA]</scope>
    <source>
        <strain evidence="1 2">JP2-74</strain>
    </source>
</reference>
<gene>
    <name evidence="1" type="ORF">D1345_07525</name>
</gene>
<organism evidence="1 2">
    <name type="scientific">Chromobacterium rhizoryzae</name>
    <dbReference type="NCBI Taxonomy" id="1778675"/>
    <lineage>
        <taxon>Bacteria</taxon>
        <taxon>Pseudomonadati</taxon>
        <taxon>Pseudomonadota</taxon>
        <taxon>Betaproteobacteria</taxon>
        <taxon>Neisseriales</taxon>
        <taxon>Chromobacteriaceae</taxon>
        <taxon>Chromobacterium</taxon>
    </lineage>
</organism>
<keyword evidence="2" id="KW-1185">Reference proteome</keyword>
<dbReference type="InterPro" id="IPR027266">
    <property type="entry name" value="TrmE/GcvT-like"/>
</dbReference>
<evidence type="ECO:0000313" key="2">
    <source>
        <dbReference type="Proteomes" id="UP000259465"/>
    </source>
</evidence>
<dbReference type="Gene3D" id="3.30.1360.120">
    <property type="entry name" value="Probable tRNA modification gtpase trme, domain 1"/>
    <property type="match status" value="1"/>
</dbReference>
<proteinExistence type="predicted"/>
<dbReference type="InterPro" id="IPR007375">
    <property type="entry name" value="SoxG"/>
</dbReference>
<name>A0AAD0RQP2_9NEIS</name>
<dbReference type="SUPFAM" id="SSF103025">
    <property type="entry name" value="Folate-binding domain"/>
    <property type="match status" value="1"/>
</dbReference>
<dbReference type="Pfam" id="PF04268">
    <property type="entry name" value="SoxG"/>
    <property type="match status" value="1"/>
</dbReference>
<protein>
    <submittedName>
        <fullName evidence="1">Sarcosine oxidase subunit gamma</fullName>
    </submittedName>
</protein>
<dbReference type="Proteomes" id="UP000259465">
    <property type="component" value="Chromosome"/>
</dbReference>